<keyword evidence="2 5" id="KW-0812">Transmembrane</keyword>
<sequence length="248" mass="27415">MFVLNRWNENESDHHCGSSSGSMVGDYHKPPAVGSYFRPVTRSRTTLHFSGEMLAMLLNASGYMIPHRTELARMNRRESIGPHFCATVGPAFMMITIPELGCDHGAIVGVLVVAKFLNGAYYGGSFLNSLDLGPNYAGSIAAFASTFTSTVQFVAPMLAGILTDKNTLSAWNTVFYISAAMTSLPVILYFIFGSTDEQPWNKIDYCKEVANGNEKYVNCNNQLIIDDGKCNEIIKRIGNLKHYEKEEK</sequence>
<dbReference type="InterPro" id="IPR050382">
    <property type="entry name" value="MFS_Na/Anion_cotransporter"/>
</dbReference>
<dbReference type="SUPFAM" id="SSF103473">
    <property type="entry name" value="MFS general substrate transporter"/>
    <property type="match status" value="1"/>
</dbReference>
<evidence type="ECO:0000256" key="1">
    <source>
        <dbReference type="ARBA" id="ARBA00004141"/>
    </source>
</evidence>
<dbReference type="GO" id="GO:0006820">
    <property type="term" value="P:monoatomic anion transport"/>
    <property type="evidence" value="ECO:0007669"/>
    <property type="project" value="TreeGrafter"/>
</dbReference>
<gene>
    <name evidence="6" type="ORF">TCMB3V08_LOCUS3200</name>
</gene>
<reference evidence="6" key="1">
    <citation type="submission" date="2020-11" db="EMBL/GenBank/DDBJ databases">
        <authorList>
            <person name="Tran Van P."/>
        </authorList>
    </citation>
    <scope>NUCLEOTIDE SEQUENCE</scope>
</reference>
<dbReference type="EMBL" id="OE180082">
    <property type="protein sequence ID" value="CAD7570496.1"/>
    <property type="molecule type" value="Genomic_DNA"/>
</dbReference>
<dbReference type="GO" id="GO:0022857">
    <property type="term" value="F:transmembrane transporter activity"/>
    <property type="evidence" value="ECO:0007669"/>
    <property type="project" value="TreeGrafter"/>
</dbReference>
<evidence type="ECO:0000313" key="6">
    <source>
        <dbReference type="EMBL" id="CAD7570496.1"/>
    </source>
</evidence>
<accession>A0A7R9J144</accession>
<dbReference type="InterPro" id="IPR036259">
    <property type="entry name" value="MFS_trans_sf"/>
</dbReference>
<keyword evidence="4 5" id="KW-0472">Membrane</keyword>
<comment type="subcellular location">
    <subcellularLocation>
        <location evidence="1">Membrane</location>
        <topology evidence="1">Multi-pass membrane protein</topology>
    </subcellularLocation>
</comment>
<keyword evidence="3 5" id="KW-1133">Transmembrane helix</keyword>
<protein>
    <submittedName>
        <fullName evidence="6">(California timema) hypothetical protein</fullName>
    </submittedName>
</protein>
<feature type="transmembrane region" description="Helical" evidence="5">
    <location>
        <begin position="104"/>
        <end position="124"/>
    </location>
</feature>
<feature type="transmembrane region" description="Helical" evidence="5">
    <location>
        <begin position="136"/>
        <end position="162"/>
    </location>
</feature>
<feature type="transmembrane region" description="Helical" evidence="5">
    <location>
        <begin position="80"/>
        <end position="98"/>
    </location>
</feature>
<feature type="transmembrane region" description="Helical" evidence="5">
    <location>
        <begin position="174"/>
        <end position="192"/>
    </location>
</feature>
<dbReference type="PANTHER" id="PTHR11662:SF399">
    <property type="entry name" value="FI19708P1-RELATED"/>
    <property type="match status" value="1"/>
</dbReference>
<dbReference type="AlphaFoldDB" id="A0A7R9J144"/>
<dbReference type="PANTHER" id="PTHR11662">
    <property type="entry name" value="SOLUTE CARRIER FAMILY 17"/>
    <property type="match status" value="1"/>
</dbReference>
<organism evidence="6">
    <name type="scientific">Timema californicum</name>
    <name type="common">California timema</name>
    <name type="synonym">Walking stick</name>
    <dbReference type="NCBI Taxonomy" id="61474"/>
    <lineage>
        <taxon>Eukaryota</taxon>
        <taxon>Metazoa</taxon>
        <taxon>Ecdysozoa</taxon>
        <taxon>Arthropoda</taxon>
        <taxon>Hexapoda</taxon>
        <taxon>Insecta</taxon>
        <taxon>Pterygota</taxon>
        <taxon>Neoptera</taxon>
        <taxon>Polyneoptera</taxon>
        <taxon>Phasmatodea</taxon>
        <taxon>Timematodea</taxon>
        <taxon>Timematoidea</taxon>
        <taxon>Timematidae</taxon>
        <taxon>Timema</taxon>
    </lineage>
</organism>
<name>A0A7R9J144_TIMCA</name>
<proteinExistence type="predicted"/>
<dbReference type="Gene3D" id="1.20.1250.20">
    <property type="entry name" value="MFS general substrate transporter like domains"/>
    <property type="match status" value="1"/>
</dbReference>
<evidence type="ECO:0000256" key="3">
    <source>
        <dbReference type="ARBA" id="ARBA00022989"/>
    </source>
</evidence>
<dbReference type="GO" id="GO:0016020">
    <property type="term" value="C:membrane"/>
    <property type="evidence" value="ECO:0007669"/>
    <property type="project" value="UniProtKB-SubCell"/>
</dbReference>
<evidence type="ECO:0000256" key="5">
    <source>
        <dbReference type="SAM" id="Phobius"/>
    </source>
</evidence>
<evidence type="ECO:0000256" key="2">
    <source>
        <dbReference type="ARBA" id="ARBA00022692"/>
    </source>
</evidence>
<evidence type="ECO:0000256" key="4">
    <source>
        <dbReference type="ARBA" id="ARBA00023136"/>
    </source>
</evidence>